<evidence type="ECO:0000313" key="2">
    <source>
        <dbReference type="Proteomes" id="UP000790347"/>
    </source>
</evidence>
<dbReference type="EMBL" id="ASGP02000007">
    <property type="protein sequence ID" value="KAH9498081.1"/>
    <property type="molecule type" value="Genomic_DNA"/>
</dbReference>
<accession>A0A922HNQ4</accession>
<gene>
    <name evidence="1" type="ORF">DERF_014005</name>
</gene>
<organism evidence="1 2">
    <name type="scientific">Dermatophagoides farinae</name>
    <name type="common">American house dust mite</name>
    <dbReference type="NCBI Taxonomy" id="6954"/>
    <lineage>
        <taxon>Eukaryota</taxon>
        <taxon>Metazoa</taxon>
        <taxon>Ecdysozoa</taxon>
        <taxon>Arthropoda</taxon>
        <taxon>Chelicerata</taxon>
        <taxon>Arachnida</taxon>
        <taxon>Acari</taxon>
        <taxon>Acariformes</taxon>
        <taxon>Sarcoptiformes</taxon>
        <taxon>Astigmata</taxon>
        <taxon>Psoroptidia</taxon>
        <taxon>Analgoidea</taxon>
        <taxon>Pyroglyphidae</taxon>
        <taxon>Dermatophagoidinae</taxon>
        <taxon>Dermatophagoides</taxon>
    </lineage>
</organism>
<keyword evidence="2" id="KW-1185">Reference proteome</keyword>
<sequence>MYTMVCMVSPDCNTLVVCCFMYNSLNNTRNTIPYRYLIFVTEVGGERAIVFEMMYRLICFTALTLGIISSTDFRASEYISRKNISHKQLHFNETTSCILPRFLLEWNKNFN</sequence>
<reference evidence="1" key="2">
    <citation type="journal article" date="2022" name="Res Sq">
        <title>Comparative Genomics Reveals Insights into the Divergent Evolution of Astigmatic Mites and Household Pest Adaptations.</title>
        <authorList>
            <person name="Xiong Q."/>
            <person name="Wan A.T.-Y."/>
            <person name="Liu X.-Y."/>
            <person name="Fung C.S.-H."/>
            <person name="Xiao X."/>
            <person name="Malainual N."/>
            <person name="Hou J."/>
            <person name="Wang L."/>
            <person name="Wang M."/>
            <person name="Yang K."/>
            <person name="Cui Y."/>
            <person name="Leung E."/>
            <person name="Nong W."/>
            <person name="Shin S.-K."/>
            <person name="Au S."/>
            <person name="Jeong K.Y."/>
            <person name="Chew F.T."/>
            <person name="Hui J."/>
            <person name="Leung T.F."/>
            <person name="Tungtrongchitr A."/>
            <person name="Zhong N."/>
            <person name="Liu Z."/>
            <person name="Tsui S."/>
        </authorList>
    </citation>
    <scope>NUCLEOTIDE SEQUENCE</scope>
    <source>
        <strain evidence="1">Derf</strain>
        <tissue evidence="1">Whole organism</tissue>
    </source>
</reference>
<name>A0A922HNQ4_DERFA</name>
<comment type="caution">
    <text evidence="1">The sequence shown here is derived from an EMBL/GenBank/DDBJ whole genome shotgun (WGS) entry which is preliminary data.</text>
</comment>
<dbReference type="Proteomes" id="UP000790347">
    <property type="component" value="Unassembled WGS sequence"/>
</dbReference>
<reference evidence="1" key="1">
    <citation type="submission" date="2013-05" db="EMBL/GenBank/DDBJ databases">
        <authorList>
            <person name="Yim A.K.Y."/>
            <person name="Chan T.F."/>
            <person name="Ji K.M."/>
            <person name="Liu X.Y."/>
            <person name="Zhou J.W."/>
            <person name="Li R.Q."/>
            <person name="Yang K.Y."/>
            <person name="Li J."/>
            <person name="Li M."/>
            <person name="Law P.T.W."/>
            <person name="Wu Y.L."/>
            <person name="Cai Z.L."/>
            <person name="Qin H."/>
            <person name="Bao Y."/>
            <person name="Leung R.K.K."/>
            <person name="Ng P.K.S."/>
            <person name="Zou J."/>
            <person name="Zhong X.J."/>
            <person name="Ran P.X."/>
            <person name="Zhong N.S."/>
            <person name="Liu Z.G."/>
            <person name="Tsui S.K.W."/>
        </authorList>
    </citation>
    <scope>NUCLEOTIDE SEQUENCE</scope>
    <source>
        <strain evidence="1">Derf</strain>
        <tissue evidence="1">Whole organism</tissue>
    </source>
</reference>
<evidence type="ECO:0000313" key="1">
    <source>
        <dbReference type="EMBL" id="KAH9498081.1"/>
    </source>
</evidence>
<proteinExistence type="predicted"/>
<protein>
    <submittedName>
        <fullName evidence="1">Uncharacterized protein</fullName>
    </submittedName>
</protein>
<dbReference type="AlphaFoldDB" id="A0A922HNQ4"/>